<dbReference type="PANTHER" id="PTHR47262">
    <property type="entry name" value="OS02G0132600 PROTEIN"/>
    <property type="match status" value="1"/>
</dbReference>
<keyword evidence="1" id="KW-0677">Repeat</keyword>
<feature type="repeat" description="PPR" evidence="2">
    <location>
        <begin position="528"/>
        <end position="562"/>
    </location>
</feature>
<dbReference type="PANTHER" id="PTHR47262:SF1">
    <property type="entry name" value="OS02G0132600 PROTEIN"/>
    <property type="match status" value="1"/>
</dbReference>
<feature type="compositionally biased region" description="Basic and acidic residues" evidence="3">
    <location>
        <begin position="863"/>
        <end position="875"/>
    </location>
</feature>
<feature type="compositionally biased region" description="Basic residues" evidence="3">
    <location>
        <begin position="876"/>
        <end position="890"/>
    </location>
</feature>
<protein>
    <submittedName>
        <fullName evidence="5">Pentatricopeptide repeat-containing protein</fullName>
    </submittedName>
</protein>
<proteinExistence type="predicted"/>
<evidence type="ECO:0000313" key="6">
    <source>
        <dbReference type="Proteomes" id="UP001237642"/>
    </source>
</evidence>
<reference evidence="5" key="1">
    <citation type="submission" date="2023-02" db="EMBL/GenBank/DDBJ databases">
        <title>Genome of toxic invasive species Heracleum sosnowskyi carries increased number of genes despite the absence of recent whole-genome duplications.</title>
        <authorList>
            <person name="Schelkunov M."/>
            <person name="Shtratnikova V."/>
            <person name="Makarenko M."/>
            <person name="Klepikova A."/>
            <person name="Omelchenko D."/>
            <person name="Novikova G."/>
            <person name="Obukhova E."/>
            <person name="Bogdanov V."/>
            <person name="Penin A."/>
            <person name="Logacheva M."/>
        </authorList>
    </citation>
    <scope>NUCLEOTIDE SEQUENCE</scope>
    <source>
        <strain evidence="5">Hsosn_3</strain>
        <tissue evidence="5">Leaf</tissue>
    </source>
</reference>
<dbReference type="PROSITE" id="PS51375">
    <property type="entry name" value="PPR"/>
    <property type="match status" value="1"/>
</dbReference>
<evidence type="ECO:0000256" key="3">
    <source>
        <dbReference type="SAM" id="MobiDB-lite"/>
    </source>
</evidence>
<organism evidence="5 6">
    <name type="scientific">Heracleum sosnowskyi</name>
    <dbReference type="NCBI Taxonomy" id="360622"/>
    <lineage>
        <taxon>Eukaryota</taxon>
        <taxon>Viridiplantae</taxon>
        <taxon>Streptophyta</taxon>
        <taxon>Embryophyta</taxon>
        <taxon>Tracheophyta</taxon>
        <taxon>Spermatophyta</taxon>
        <taxon>Magnoliopsida</taxon>
        <taxon>eudicotyledons</taxon>
        <taxon>Gunneridae</taxon>
        <taxon>Pentapetalae</taxon>
        <taxon>asterids</taxon>
        <taxon>campanulids</taxon>
        <taxon>Apiales</taxon>
        <taxon>Apiaceae</taxon>
        <taxon>Apioideae</taxon>
        <taxon>apioid superclade</taxon>
        <taxon>Tordylieae</taxon>
        <taxon>Tordyliinae</taxon>
        <taxon>Heracleum</taxon>
    </lineage>
</organism>
<dbReference type="Gene3D" id="1.25.40.10">
    <property type="entry name" value="Tetratricopeptide repeat domain"/>
    <property type="match status" value="4"/>
</dbReference>
<gene>
    <name evidence="5" type="ORF">POM88_000119</name>
</gene>
<evidence type="ECO:0000313" key="5">
    <source>
        <dbReference type="EMBL" id="KAK1400514.1"/>
    </source>
</evidence>
<evidence type="ECO:0000256" key="2">
    <source>
        <dbReference type="PROSITE-ProRule" id="PRU00708"/>
    </source>
</evidence>
<accession>A0AAD8JBP8</accession>
<evidence type="ECO:0000256" key="1">
    <source>
        <dbReference type="ARBA" id="ARBA00022737"/>
    </source>
</evidence>
<comment type="caution">
    <text evidence="5">The sequence shown here is derived from an EMBL/GenBank/DDBJ whole genome shotgun (WGS) entry which is preliminary data.</text>
</comment>
<feature type="domain" description="PROP1-like PPR" evidence="4">
    <location>
        <begin position="426"/>
        <end position="568"/>
    </location>
</feature>
<dbReference type="Pfam" id="PF01535">
    <property type="entry name" value="PPR"/>
    <property type="match status" value="2"/>
</dbReference>
<dbReference type="AlphaFoldDB" id="A0AAD8JBP8"/>
<name>A0AAD8JBP8_9APIA</name>
<sequence>MSASKATKLSSIFRSACAATTKLINSPPLEDIALKRSRDSFSVSPFAHTTCSTLLPIDSSALKFNSFESLSHFGANNLRLDKATAYTYEELTKELSEEIYTILTEATEFDDADELYPEEEDEEFEDDYRRLDKELNIPWFSSMSRGSTSLYRKELARERKQKWVFKGTQTGRFHRLVNMCAKKMGSDSTLQVFGKLGRETGVKEFNALMRLCIDKARKTQDDEVILRQIYKAYKVLEIMKEQGFPVKEVTYGPLLIYLIDNGLVEEFHFFCDLIRDENSDSVSRLSYYEMLLWVGVEDEDKIKELLDNIATKDGEDRSILQENYLLALSESDRKDEVLLLLNSIDITNVSSVNHITNIFRTLGRHTLESTAKSFLQALKIHDVEAGKISNYIYNYAISVPNLVVGDIVLNINNMHTELEVAPSSAPYEKLIRQCCDSHKVHIALEIVDHILEAGLPLSVEIYLCILTACDESCEYNLVRHIYTLMCRHDVKPNNEIFRCMISLSVKMKDYDGAYGMIRDLEKMHLIPTAGMYNAILSGHFREKNLSGALTVLKEMENAQVLPDSQTFSYLISNCSREEDITKYYEELKISGVQVTKQIFMALINAYASCGQLEKAKQVVLDKGVPVKNLNEIKSVLVSALAIHGKVADALGIYEELKQAKCNLEPKAILSLIEHLQNEGDSNRLIELLEELKETDYWVNGCYRVVSYCVRHKFIVTAVDLLKKLRDEFHDDEVASEVLFDEVFCQVAETEPVDLQIGLDLLQAIKMELGLCPSRKSLDFLLTACAKAKDLHSCFSIWQEYEKAGLPYNVLTFLRMYQALLALGDSKSAKKMLRQIPRDDPHVCCVIDASQTAYGRRAAGTKVSKADNKAREETVTKKTKKKSKKKNKKDKQKFLLKEKDTGD</sequence>
<dbReference type="NCBIfam" id="TIGR00756">
    <property type="entry name" value="PPR"/>
    <property type="match status" value="1"/>
</dbReference>
<dbReference type="InterPro" id="IPR033443">
    <property type="entry name" value="PROP1-like_PPR_dom"/>
</dbReference>
<dbReference type="InterPro" id="IPR002885">
    <property type="entry name" value="PPR_rpt"/>
</dbReference>
<dbReference type="EMBL" id="JAUIZM010000001">
    <property type="protein sequence ID" value="KAK1400514.1"/>
    <property type="molecule type" value="Genomic_DNA"/>
</dbReference>
<dbReference type="Pfam" id="PF17177">
    <property type="entry name" value="PPR_long"/>
    <property type="match status" value="1"/>
</dbReference>
<evidence type="ECO:0000259" key="4">
    <source>
        <dbReference type="Pfam" id="PF17177"/>
    </source>
</evidence>
<reference evidence="5" key="2">
    <citation type="submission" date="2023-05" db="EMBL/GenBank/DDBJ databases">
        <authorList>
            <person name="Schelkunov M.I."/>
        </authorList>
    </citation>
    <scope>NUCLEOTIDE SEQUENCE</scope>
    <source>
        <strain evidence="5">Hsosn_3</strain>
        <tissue evidence="5">Leaf</tissue>
    </source>
</reference>
<feature type="compositionally biased region" description="Basic and acidic residues" evidence="3">
    <location>
        <begin position="891"/>
        <end position="902"/>
    </location>
</feature>
<keyword evidence="6" id="KW-1185">Reference proteome</keyword>
<dbReference type="InterPro" id="IPR011990">
    <property type="entry name" value="TPR-like_helical_dom_sf"/>
</dbReference>
<dbReference type="Proteomes" id="UP001237642">
    <property type="component" value="Unassembled WGS sequence"/>
</dbReference>
<feature type="region of interest" description="Disordered" evidence="3">
    <location>
        <begin position="857"/>
        <end position="902"/>
    </location>
</feature>